<dbReference type="EMBL" id="BMES01000002">
    <property type="protein sequence ID" value="GGH18813.1"/>
    <property type="molecule type" value="Genomic_DNA"/>
</dbReference>
<dbReference type="CDD" id="cd17535">
    <property type="entry name" value="REC_NarL-like"/>
    <property type="match status" value="1"/>
</dbReference>
<dbReference type="PROSITE" id="PS50110">
    <property type="entry name" value="RESPONSE_REGULATORY"/>
    <property type="match status" value="1"/>
</dbReference>
<dbReference type="SUPFAM" id="SSF52172">
    <property type="entry name" value="CheY-like"/>
    <property type="match status" value="1"/>
</dbReference>
<gene>
    <name evidence="3" type="ORF">GCM10007036_21230</name>
</gene>
<dbReference type="InterPro" id="IPR058245">
    <property type="entry name" value="NreC/VraR/RcsB-like_REC"/>
</dbReference>
<evidence type="ECO:0000259" key="2">
    <source>
        <dbReference type="PROSITE" id="PS50110"/>
    </source>
</evidence>
<dbReference type="InterPro" id="IPR051015">
    <property type="entry name" value="EvgA-like"/>
</dbReference>
<dbReference type="InterPro" id="IPR011006">
    <property type="entry name" value="CheY-like_superfamily"/>
</dbReference>
<organism evidence="3 4">
    <name type="scientific">Alsobacter metallidurans</name>
    <dbReference type="NCBI Taxonomy" id="340221"/>
    <lineage>
        <taxon>Bacteria</taxon>
        <taxon>Pseudomonadati</taxon>
        <taxon>Pseudomonadota</taxon>
        <taxon>Alphaproteobacteria</taxon>
        <taxon>Hyphomicrobiales</taxon>
        <taxon>Alsobacteraceae</taxon>
        <taxon>Alsobacter</taxon>
    </lineage>
</organism>
<protein>
    <recommendedName>
        <fullName evidence="2">Response regulatory domain-containing protein</fullName>
    </recommendedName>
</protein>
<dbReference type="SMART" id="SM00448">
    <property type="entry name" value="REC"/>
    <property type="match status" value="1"/>
</dbReference>
<keyword evidence="4" id="KW-1185">Reference proteome</keyword>
<dbReference type="GO" id="GO:0000160">
    <property type="term" value="P:phosphorelay signal transduction system"/>
    <property type="evidence" value="ECO:0007669"/>
    <property type="project" value="InterPro"/>
</dbReference>
<evidence type="ECO:0000256" key="1">
    <source>
        <dbReference type="PROSITE-ProRule" id="PRU00169"/>
    </source>
</evidence>
<dbReference type="RefSeq" id="WP_188517757.1">
    <property type="nucleotide sequence ID" value="NZ_BMES01000002.1"/>
</dbReference>
<name>A0A917I688_9HYPH</name>
<sequence length="141" mass="14890">MRFPLIRVVIVDDHEPFREGVAEVLGAEPDIEVIGQCGTARDALAMVSHLRPDVVVLDMNMPGGGLAVVAGLASTCPEVTILLLTVVADPDQIQMAVQMGAGGYLQKGMSAVELAATVRAVFRGEFLACPDIASDRPARLH</sequence>
<feature type="modified residue" description="4-aspartylphosphate" evidence="1">
    <location>
        <position position="58"/>
    </location>
</feature>
<proteinExistence type="predicted"/>
<dbReference type="Proteomes" id="UP000603912">
    <property type="component" value="Unassembled WGS sequence"/>
</dbReference>
<keyword evidence="1" id="KW-0597">Phosphoprotein</keyword>
<accession>A0A917I688</accession>
<dbReference type="AlphaFoldDB" id="A0A917I688"/>
<feature type="domain" description="Response regulatory" evidence="2">
    <location>
        <begin position="7"/>
        <end position="122"/>
    </location>
</feature>
<dbReference type="PANTHER" id="PTHR45566:SF2">
    <property type="entry name" value="NARL SUBFAMILY"/>
    <property type="match status" value="1"/>
</dbReference>
<dbReference type="PANTHER" id="PTHR45566">
    <property type="entry name" value="HTH-TYPE TRANSCRIPTIONAL REGULATOR YHJB-RELATED"/>
    <property type="match status" value="1"/>
</dbReference>
<evidence type="ECO:0000313" key="3">
    <source>
        <dbReference type="EMBL" id="GGH18813.1"/>
    </source>
</evidence>
<dbReference type="Gene3D" id="3.40.50.2300">
    <property type="match status" value="1"/>
</dbReference>
<reference evidence="3" key="1">
    <citation type="journal article" date="2014" name="Int. J. Syst. Evol. Microbiol.">
        <title>Complete genome sequence of Corynebacterium casei LMG S-19264T (=DSM 44701T), isolated from a smear-ripened cheese.</title>
        <authorList>
            <consortium name="US DOE Joint Genome Institute (JGI-PGF)"/>
            <person name="Walter F."/>
            <person name="Albersmeier A."/>
            <person name="Kalinowski J."/>
            <person name="Ruckert C."/>
        </authorList>
    </citation>
    <scope>NUCLEOTIDE SEQUENCE</scope>
    <source>
        <strain evidence="3">CGMCC 1.12214</strain>
    </source>
</reference>
<dbReference type="Pfam" id="PF00072">
    <property type="entry name" value="Response_reg"/>
    <property type="match status" value="1"/>
</dbReference>
<dbReference type="InterPro" id="IPR001789">
    <property type="entry name" value="Sig_transdc_resp-reg_receiver"/>
</dbReference>
<comment type="caution">
    <text evidence="3">The sequence shown here is derived from an EMBL/GenBank/DDBJ whole genome shotgun (WGS) entry which is preliminary data.</text>
</comment>
<evidence type="ECO:0000313" key="4">
    <source>
        <dbReference type="Proteomes" id="UP000603912"/>
    </source>
</evidence>
<reference evidence="3" key="2">
    <citation type="submission" date="2020-09" db="EMBL/GenBank/DDBJ databases">
        <authorList>
            <person name="Sun Q."/>
            <person name="Zhou Y."/>
        </authorList>
    </citation>
    <scope>NUCLEOTIDE SEQUENCE</scope>
    <source>
        <strain evidence="3">CGMCC 1.12214</strain>
    </source>
</reference>